<dbReference type="InterPro" id="IPR017926">
    <property type="entry name" value="GATASE"/>
</dbReference>
<dbReference type="PANTHER" id="PTHR11315:SF0">
    <property type="entry name" value="FOLATE GAMMA-GLUTAMYL HYDROLASE"/>
    <property type="match status" value="1"/>
</dbReference>
<name>A0A9Q0LHZ8_ANAIG</name>
<comment type="caution">
    <text evidence="5">The sequence shown here is derived from an EMBL/GenBank/DDBJ whole genome shotgun (WGS) entry which is preliminary data.</text>
</comment>
<evidence type="ECO:0000256" key="3">
    <source>
        <dbReference type="SAM" id="SignalP"/>
    </source>
</evidence>
<dbReference type="GO" id="GO:0034722">
    <property type="term" value="F:gamma-glutamyl-peptidase activity"/>
    <property type="evidence" value="ECO:0007669"/>
    <property type="project" value="UniProtKB-UniRule"/>
</dbReference>
<dbReference type="GO" id="GO:0046900">
    <property type="term" value="P:tetrahydrofolylpolyglutamate metabolic process"/>
    <property type="evidence" value="ECO:0007669"/>
    <property type="project" value="TreeGrafter"/>
</dbReference>
<keyword evidence="5" id="KW-0645">Protease</keyword>
<dbReference type="OrthoDB" id="64220at2759"/>
<accession>A0A9Q0LHZ8</accession>
<dbReference type="GO" id="GO:0005773">
    <property type="term" value="C:vacuole"/>
    <property type="evidence" value="ECO:0007669"/>
    <property type="project" value="TreeGrafter"/>
</dbReference>
<evidence type="ECO:0000256" key="2">
    <source>
        <dbReference type="PROSITE-ProRule" id="PRU00607"/>
    </source>
</evidence>
<comment type="catalytic activity">
    <reaction evidence="2">
        <text>(6S)-5,6,7,8-tetrahydrofolyl-(gamma-L-Glu)(n) + (n-1) H2O = (6S)-5,6,7,8-tetrahydrofolate + (n-1) L-glutamate</text>
        <dbReference type="Rhea" id="RHEA:56784"/>
        <dbReference type="Rhea" id="RHEA-COMP:14738"/>
        <dbReference type="ChEBI" id="CHEBI:15377"/>
        <dbReference type="ChEBI" id="CHEBI:29985"/>
        <dbReference type="ChEBI" id="CHEBI:57453"/>
        <dbReference type="ChEBI" id="CHEBI:141005"/>
        <dbReference type="EC" id="3.4.19.9"/>
    </reaction>
</comment>
<evidence type="ECO:0000259" key="4">
    <source>
        <dbReference type="Pfam" id="PF00117"/>
    </source>
</evidence>
<dbReference type="Pfam" id="PF00117">
    <property type="entry name" value="GATase"/>
    <property type="match status" value="1"/>
</dbReference>
<feature type="active site" description="Proton donor" evidence="1">
    <location>
        <position position="237"/>
    </location>
</feature>
<keyword evidence="3" id="KW-0732">Signal</keyword>
<dbReference type="GO" id="GO:0006508">
    <property type="term" value="P:proteolysis"/>
    <property type="evidence" value="ECO:0007669"/>
    <property type="project" value="UniProtKB-KW"/>
</dbReference>
<dbReference type="EMBL" id="JAPDFW010000077">
    <property type="protein sequence ID" value="KAJ5073036.1"/>
    <property type="molecule type" value="Genomic_DNA"/>
</dbReference>
<dbReference type="Gene3D" id="3.40.50.880">
    <property type="match status" value="1"/>
</dbReference>
<gene>
    <name evidence="5" type="ORF">M0811_08991</name>
</gene>
<proteinExistence type="predicted"/>
<organism evidence="5 6">
    <name type="scientific">Anaeramoeba ignava</name>
    <name type="common">Anaerobic marine amoeba</name>
    <dbReference type="NCBI Taxonomy" id="1746090"/>
    <lineage>
        <taxon>Eukaryota</taxon>
        <taxon>Metamonada</taxon>
        <taxon>Anaeramoebidae</taxon>
        <taxon>Anaeramoeba</taxon>
    </lineage>
</organism>
<evidence type="ECO:0000256" key="1">
    <source>
        <dbReference type="PIRSR" id="PIRSR615527-1"/>
    </source>
</evidence>
<reference evidence="5" key="1">
    <citation type="submission" date="2022-10" db="EMBL/GenBank/DDBJ databases">
        <title>Novel sulphate-reducing endosymbionts in the free-living metamonad Anaeramoeba.</title>
        <authorList>
            <person name="Jerlstrom-Hultqvist J."/>
            <person name="Cepicka I."/>
            <person name="Gallot-Lavallee L."/>
            <person name="Salas-Leiva D."/>
            <person name="Curtis B.A."/>
            <person name="Zahonova K."/>
            <person name="Pipaliya S."/>
            <person name="Dacks J."/>
            <person name="Roger A.J."/>
        </authorList>
    </citation>
    <scope>NUCLEOTIDE SEQUENCE</scope>
    <source>
        <strain evidence="5">BMAN</strain>
    </source>
</reference>
<keyword evidence="2 5" id="KW-0378">Hydrolase</keyword>
<dbReference type="Proteomes" id="UP001149090">
    <property type="component" value="Unassembled WGS sequence"/>
</dbReference>
<sequence>MNFSFIHLIFIFLFFHLIHSQDDKRPFIIGVFTQPTSSGDESFVPWSYINFIQASGGRALPIHFNASHEEILDIMKSIDGILFTGGSQDFFPFNSTWIEAAKLIYNNAIQLNDNNHPFLLWGTCMGFELLLCLTNNDPSTITNGFDSVNVNLELIFTQFARDSNLYSKVPDTLFYNLTRFNLTYNDHHWGITPDRFNSLSNLYDFYNILSTTKDINGRSFVSSIEAKKYPFFGVQFHPEAALSLFCDSENYPHSSDAKLFAYYLSEFINSNPRNSHDIDPSILFELQGSHLLWDGNIDCMFGDYYYQI</sequence>
<dbReference type="InterPro" id="IPR015527">
    <property type="entry name" value="Pept_C26_g-glut_hydrolase"/>
</dbReference>
<evidence type="ECO:0000313" key="5">
    <source>
        <dbReference type="EMBL" id="KAJ5073036.1"/>
    </source>
</evidence>
<feature type="active site" evidence="2">
    <location>
        <position position="237"/>
    </location>
</feature>
<dbReference type="EC" id="3.4.19.9" evidence="2"/>
<feature type="signal peptide" evidence="3">
    <location>
        <begin position="1"/>
        <end position="20"/>
    </location>
</feature>
<dbReference type="AlphaFoldDB" id="A0A9Q0LHZ8"/>
<dbReference type="PROSITE" id="PS51273">
    <property type="entry name" value="GATASE_TYPE_1"/>
    <property type="match status" value="1"/>
</dbReference>
<dbReference type="PROSITE" id="PS51275">
    <property type="entry name" value="PEPTIDASE_C26_GGH"/>
    <property type="match status" value="1"/>
</dbReference>
<keyword evidence="6" id="KW-1185">Reference proteome</keyword>
<dbReference type="PANTHER" id="PTHR11315">
    <property type="entry name" value="PROTEASE FAMILY C26 GAMMA-GLUTAMYL HYDROLASE"/>
    <property type="match status" value="1"/>
</dbReference>
<feature type="active site" description="Nucleophile" evidence="1 2">
    <location>
        <position position="124"/>
    </location>
</feature>
<dbReference type="InterPro" id="IPR029062">
    <property type="entry name" value="Class_I_gatase-like"/>
</dbReference>
<feature type="chain" id="PRO_5040482293" description="folate gamma-glutamyl hydrolase" evidence="3">
    <location>
        <begin position="21"/>
        <end position="308"/>
    </location>
</feature>
<feature type="domain" description="Glutamine amidotransferase" evidence="4">
    <location>
        <begin position="64"/>
        <end position="243"/>
    </location>
</feature>
<dbReference type="OMA" id="IHYHQWC"/>
<protein>
    <recommendedName>
        <fullName evidence="2">folate gamma-glutamyl hydrolase</fullName>
        <ecNumber evidence="2">3.4.19.9</ecNumber>
    </recommendedName>
</protein>
<evidence type="ECO:0000313" key="6">
    <source>
        <dbReference type="Proteomes" id="UP001149090"/>
    </source>
</evidence>
<dbReference type="SUPFAM" id="SSF52317">
    <property type="entry name" value="Class I glutamine amidotransferase-like"/>
    <property type="match status" value="1"/>
</dbReference>